<dbReference type="GO" id="GO:0005737">
    <property type="term" value="C:cytoplasm"/>
    <property type="evidence" value="ECO:0006056"/>
    <property type="project" value="Others"/>
</dbReference>
<feature type="coiled-coil region" evidence="1">
    <location>
        <begin position="272"/>
        <end position="299"/>
    </location>
</feature>
<proteinExistence type="predicted"/>
<dbReference type="InParanoid" id="Q381A2"/>
<feature type="region of interest" description="Disordered" evidence="2">
    <location>
        <begin position="895"/>
        <end position="920"/>
    </location>
</feature>
<sequence>MARSARYVSVMASLLQQLQHVLQPWDGLGEFDYTTSALLSTDRAGDSRSDVQKNSFASAEGGATAGGGGSRSARFPAIANGSLWGADMESACEGGELSVPPRRPTGSMSQTGHAHRRDIVTKLELARAALALFTSNAGMYRPVLGKTLGFVFELVDELLQENAQLRECQVWGQQSQQRQRELGEADAAEVAAVHEKMRVMEAHMAKLVEESSTQRDHLKAEIAACHEREKKLEMLLEHQMMLTHASGLHLDGSTIIGKGLRDAEYVRRLVARAMNEKALDDLQQELEALVAEQEQLRKRTHDLLELNGMYARQSIALSTRLSILGDYNVAIAVETQKIKNDFIIEKRKCEKYRLDLLALRNVVMASFSNRNEVQRHWADIRNRQLEKEAETLLKLRAVRPPNNTGKERDDMPETTTSRVHSPIRSVAVSLTPSRVHSPIRSVAVSLTPSRTHSPIRSVAASRPPDERCQAPASTFLQSTPLHVPGMGCGAHVPGHLRTANPVRALRIDPIFVERQVCILLWEWRKQGMEEPLDTFTRDYFINFLQSGDEGGSSVSGGECGVGSLEEAQKGQLQLSYAFDEVSRSKFCGPLTRAYGLVTRKEVNKNLIRMLELDTSMLLAIFRFLDLKRNGWTKPSGIVPVMEFANVLCAMYPSYPLDTIKELVDAAVGLGGSASEFPGHLCYDVLLPERLFMDSEAMLVDGFGASPQSGFVHLFNYLILGDVEDSWRRIEDSFFFLQSPTGLVSEQSLFYRGFSELPEVPAIIWTPALRAVLSSWEVLKVNRGPLDLIEVLCVSLPAALEFLRCSTIPRRGTHPTRTSLHESYINDLYKDLIEVNPRLGRGPPPSYYASLVRRLDSQRHAVWGPQDVHAGDSLRYMSDKESLTPGSLLERLMEAHRNSENSPENLRSGRALPPRSEEVVA</sequence>
<dbReference type="RefSeq" id="XP_829741.1">
    <property type="nucleotide sequence ID" value="XM_824648.1"/>
</dbReference>
<evidence type="ECO:0000313" key="4">
    <source>
        <dbReference type="Proteomes" id="UP000008524"/>
    </source>
</evidence>
<feature type="region of interest" description="Disordered" evidence="2">
    <location>
        <begin position="93"/>
        <end position="115"/>
    </location>
</feature>
<name>Q381A2_TRYB2</name>
<feature type="region of interest" description="Disordered" evidence="2">
    <location>
        <begin position="446"/>
        <end position="468"/>
    </location>
</feature>
<feature type="region of interest" description="Disordered" evidence="2">
    <location>
        <begin position="42"/>
        <end position="71"/>
    </location>
</feature>
<dbReference type="OrthoDB" id="241957at2759"/>
<reference evidence="3 4" key="1">
    <citation type="journal article" date="2005" name="Science">
        <title>Comparative genomics of trypanosomatid parasitic protozoa.</title>
        <authorList>
            <person name="El-Sayed N.M."/>
            <person name="Myler P.J."/>
            <person name="Blandin G."/>
            <person name="Berriman M."/>
            <person name="Crabtree J."/>
            <person name="Aggarwal G."/>
            <person name="Caler E."/>
            <person name="Renauld H."/>
            <person name="Worthey E.A."/>
            <person name="Hertz-Fowler C."/>
            <person name="Ghedin E."/>
            <person name="Peacock C."/>
            <person name="Bartholomeu D.C."/>
            <person name="Haas B.J."/>
            <person name="Tran A.N."/>
            <person name="Wortman J.R."/>
            <person name="Alsmark U.C."/>
            <person name="Angiuoli S."/>
            <person name="Anupama A."/>
            <person name="Badger J."/>
            <person name="Bringaud F."/>
            <person name="Cadag E."/>
            <person name="Carlton J.M."/>
            <person name="Cerqueira G.C."/>
            <person name="Creasy T."/>
            <person name="Delcher A.L."/>
            <person name="Djikeng A."/>
            <person name="Embley T.M."/>
            <person name="Hauser C."/>
            <person name="Ivens A.C."/>
            <person name="Kummerfeld S.K."/>
            <person name="Pereira-Leal J.B."/>
            <person name="Nilsson D."/>
            <person name="Peterson J."/>
            <person name="Salzberg S.L."/>
            <person name="Shallom J."/>
            <person name="Silva J.C."/>
            <person name="Sundaram J."/>
            <person name="Westenberger S."/>
            <person name="White O."/>
            <person name="Melville S.E."/>
            <person name="Donelson J.E."/>
            <person name="Andersson B."/>
            <person name="Stuart K.D."/>
            <person name="Hall N."/>
        </authorList>
    </citation>
    <scope>NUCLEOTIDE SEQUENCE [LARGE SCALE GENOMIC DNA]</scope>
    <source>
        <strain evidence="3 4">927/4 GUTat10.1</strain>
    </source>
</reference>
<evidence type="ECO:0000313" key="3">
    <source>
        <dbReference type="EMBL" id="EAN80629.1"/>
    </source>
</evidence>
<feature type="region of interest" description="Disordered" evidence="2">
    <location>
        <begin position="396"/>
        <end position="423"/>
    </location>
</feature>
<accession>Q381A2</accession>
<protein>
    <submittedName>
        <fullName evidence="3">Uncharacterized protein</fullName>
    </submittedName>
</protein>
<gene>
    <name evidence="3" type="ORF">Tb11.01.8600</name>
</gene>
<dbReference type="eggNOG" id="ENOG502RZPN">
    <property type="taxonomic scope" value="Eukaryota"/>
</dbReference>
<dbReference type="EMBL" id="CH464491">
    <property type="protein sequence ID" value="EAN80629.1"/>
    <property type="molecule type" value="Genomic_DNA"/>
</dbReference>
<dbReference type="GeneID" id="3664574"/>
<evidence type="ECO:0000256" key="2">
    <source>
        <dbReference type="SAM" id="MobiDB-lite"/>
    </source>
</evidence>
<dbReference type="Proteomes" id="UP000008524">
    <property type="component" value="Chromosome 11"/>
</dbReference>
<keyword evidence="1" id="KW-0175">Coiled coil</keyword>
<dbReference type="GO" id="GO:0051286">
    <property type="term" value="C:cell tip"/>
    <property type="evidence" value="ECO:0006056"/>
    <property type="project" value="Others"/>
</dbReference>
<evidence type="ECO:0000256" key="1">
    <source>
        <dbReference type="SAM" id="Coils"/>
    </source>
</evidence>
<organism evidence="3 4">
    <name type="scientific">Trypanosoma brucei brucei (strain 927/4 GUTat10.1)</name>
    <dbReference type="NCBI Taxonomy" id="185431"/>
    <lineage>
        <taxon>Eukaryota</taxon>
        <taxon>Discoba</taxon>
        <taxon>Euglenozoa</taxon>
        <taxon>Kinetoplastea</taxon>
        <taxon>Metakinetoplastina</taxon>
        <taxon>Trypanosomatida</taxon>
        <taxon>Trypanosomatidae</taxon>
        <taxon>Trypanosoma</taxon>
    </lineage>
</organism>
<reference evidence="3 4" key="2">
    <citation type="journal article" date="2005" name="Science">
        <title>The genome of the African trypanosome Trypanosoma brucei.</title>
        <authorList>
            <person name="Berriman M."/>
            <person name="Ghedin E."/>
            <person name="Hertz-Fowler C."/>
            <person name="Blandin G."/>
            <person name="Renauld H."/>
            <person name="Bartholomeu D.C."/>
            <person name="Lennard N.J."/>
            <person name="Caler E."/>
            <person name="Hamlin N.E."/>
            <person name="Haas B."/>
            <person name="Bohme U."/>
            <person name="Hannick L."/>
            <person name="Aslett M.A."/>
            <person name="Shallom J."/>
            <person name="Marcello L."/>
            <person name="Hou L."/>
            <person name="Wickstead B."/>
            <person name="Alsmark U.C."/>
            <person name="Arrowsmith C."/>
            <person name="Atkin R.J."/>
            <person name="Barron A.J."/>
            <person name="Bringaud F."/>
            <person name="Brooks K."/>
            <person name="Carrington M."/>
            <person name="Cherevach I."/>
            <person name="Chillingworth T.J."/>
            <person name="Churcher C."/>
            <person name="Clark L.N."/>
            <person name="Corton C.H."/>
            <person name="Cronin A."/>
            <person name="Davies R.M."/>
            <person name="Doggett J."/>
            <person name="Djikeng A."/>
            <person name="Feldblyum T."/>
            <person name="Field M.C."/>
            <person name="Fraser A."/>
            <person name="Goodhead I."/>
            <person name="Hance Z."/>
            <person name="Harper D."/>
            <person name="Harris B.R."/>
            <person name="Hauser H."/>
            <person name="Hostetler J."/>
            <person name="Ivens A."/>
            <person name="Jagels K."/>
            <person name="Johnson D."/>
            <person name="Johnson J."/>
            <person name="Jones K."/>
            <person name="Kerhornou A.X."/>
            <person name="Koo H."/>
            <person name="Larke N."/>
            <person name="Landfear S."/>
            <person name="Larkin C."/>
            <person name="Leech V."/>
            <person name="Line A."/>
            <person name="Lord A."/>
            <person name="Macleod A."/>
            <person name="Mooney P.J."/>
            <person name="Moule S."/>
            <person name="Martin D.M."/>
            <person name="Morgan G.W."/>
            <person name="Mungall K."/>
            <person name="Norbertczak H."/>
            <person name="Ormond D."/>
            <person name="Pai G."/>
            <person name="Peacock C.S."/>
            <person name="Peterson J."/>
            <person name="Quail M.A."/>
            <person name="Rabbinowitsch E."/>
            <person name="Rajandream M.A."/>
            <person name="Reitter C."/>
            <person name="Salzberg S.L."/>
            <person name="Sanders M."/>
            <person name="Schobel S."/>
            <person name="Sharp S."/>
            <person name="Simmonds M."/>
            <person name="Simpson A.J."/>
            <person name="Tallon L."/>
            <person name="Turner C.M."/>
            <person name="Tait A."/>
            <person name="Tivey A.R."/>
            <person name="Van Aken S."/>
            <person name="Walker D."/>
            <person name="Wanless D."/>
            <person name="Wang S."/>
            <person name="White B."/>
            <person name="White O."/>
            <person name="Whitehead S."/>
            <person name="Woodward J."/>
            <person name="Wortman J."/>
            <person name="Adams M.D."/>
            <person name="Embley T.M."/>
            <person name="Gull K."/>
            <person name="Ullu E."/>
            <person name="Barry J.D."/>
            <person name="Fairlamb A.H."/>
            <person name="Opperdoes F."/>
            <person name="Barrell B.G."/>
            <person name="Donelson J.E."/>
            <person name="Hall N."/>
            <person name="Fraser C.M."/>
            <person name="Melville S.E."/>
            <person name="El-Sayed N.M."/>
        </authorList>
    </citation>
    <scope>NUCLEOTIDE SEQUENCE [LARGE SCALE GENOMIC DNA]</scope>
    <source>
        <strain evidence="3 4">927/4 GUTat10.1</strain>
    </source>
</reference>
<keyword evidence="4" id="KW-1185">Reference proteome</keyword>
<dbReference type="AlphaFoldDB" id="Q381A2"/>
<dbReference type="KEGG" id="tbr:Tb11.01.8600"/>
<dbReference type="PaxDb" id="5691-EAN80629"/>
<dbReference type="VEuPathDB" id="TriTrypDB:Tb927.11.16840"/>